<feature type="compositionally biased region" description="Low complexity" evidence="2">
    <location>
        <begin position="243"/>
        <end position="267"/>
    </location>
</feature>
<comment type="caution">
    <text evidence="3">The sequence shown here is derived from an EMBL/GenBank/DDBJ whole genome shotgun (WGS) entry which is preliminary data.</text>
</comment>
<name>A0A7W6FYZ4_9SPHN</name>
<reference evidence="3 4" key="1">
    <citation type="submission" date="2020-08" db="EMBL/GenBank/DDBJ databases">
        <title>Genomic Encyclopedia of Type Strains, Phase IV (KMG-IV): sequencing the most valuable type-strain genomes for metagenomic binning, comparative biology and taxonomic classification.</title>
        <authorList>
            <person name="Goeker M."/>
        </authorList>
    </citation>
    <scope>NUCLEOTIDE SEQUENCE [LARGE SCALE GENOMIC DNA]</scope>
    <source>
        <strain evidence="3 4">DSM 27568</strain>
    </source>
</reference>
<dbReference type="AlphaFoldDB" id="A0A7W6FYZ4"/>
<dbReference type="GO" id="GO:0008270">
    <property type="term" value="F:zinc ion binding"/>
    <property type="evidence" value="ECO:0007669"/>
    <property type="project" value="InterPro"/>
</dbReference>
<dbReference type="GO" id="GO:0006355">
    <property type="term" value="P:regulation of DNA-templated transcription"/>
    <property type="evidence" value="ECO:0007669"/>
    <property type="project" value="InterPro"/>
</dbReference>
<gene>
    <name evidence="3" type="ORF">GGR39_002443</name>
</gene>
<dbReference type="Pfam" id="PF05443">
    <property type="entry name" value="ROS_MUCR"/>
    <property type="match status" value="1"/>
</dbReference>
<dbReference type="Proteomes" id="UP000561459">
    <property type="component" value="Unassembled WGS sequence"/>
</dbReference>
<comment type="similarity">
    <text evidence="1">Belongs to the ros/MucR family.</text>
</comment>
<feature type="compositionally biased region" description="Basic residues" evidence="2">
    <location>
        <begin position="268"/>
        <end position="279"/>
    </location>
</feature>
<protein>
    <submittedName>
        <fullName evidence="3">Putative transcriptional regulator</fullName>
    </submittedName>
</protein>
<dbReference type="EMBL" id="JACIDY010000005">
    <property type="protein sequence ID" value="MBB3940786.1"/>
    <property type="molecule type" value="Genomic_DNA"/>
</dbReference>
<feature type="compositionally biased region" description="Low complexity" evidence="2">
    <location>
        <begin position="202"/>
        <end position="232"/>
    </location>
</feature>
<accession>A0A7W6FYZ4</accession>
<evidence type="ECO:0000313" key="3">
    <source>
        <dbReference type="EMBL" id="MBB3940786.1"/>
    </source>
</evidence>
<organism evidence="3 4">
    <name type="scientific">Novosphingobium fluoreni</name>
    <dbReference type="NCBI Taxonomy" id="1391222"/>
    <lineage>
        <taxon>Bacteria</taxon>
        <taxon>Pseudomonadati</taxon>
        <taxon>Pseudomonadota</taxon>
        <taxon>Alphaproteobacteria</taxon>
        <taxon>Sphingomonadales</taxon>
        <taxon>Sphingomonadaceae</taxon>
        <taxon>Novosphingobium</taxon>
    </lineage>
</organism>
<dbReference type="InterPro" id="IPR008807">
    <property type="entry name" value="ROS_MUCR"/>
</dbReference>
<evidence type="ECO:0000256" key="2">
    <source>
        <dbReference type="SAM" id="MobiDB-lite"/>
    </source>
</evidence>
<feature type="compositionally biased region" description="Low complexity" evidence="2">
    <location>
        <begin position="178"/>
        <end position="192"/>
    </location>
</feature>
<dbReference type="InterPro" id="IPR041920">
    <property type="entry name" value="ROS/MUCR_sf"/>
</dbReference>
<proteinExistence type="inferred from homology"/>
<evidence type="ECO:0000256" key="1">
    <source>
        <dbReference type="ARBA" id="ARBA00007031"/>
    </source>
</evidence>
<sequence length="279" mass="28591">MPEADQSQDVTALTVQLLSAYLSNNSVGAGELADLIRTTRSALVESAVPTVAEETPETFTPAVSVRKSVGSPEHILSLIDGKPYKTLKRHLASHGLTPDDYRSRYNLPASYPLVAPEYAARRRAVAQKIGLGSRKPAPAEKVQADDTVKTQTAPSSPRRKAKVEEAGAASTPAEQAGVSEAVNAPVVAAPEAKSAPKRGLKPAAAAKSAAGKAPAAKAAASNAAAGEQAAPSKTRKKLGLFNSSSSDQGADAGTAAQDGGEAKAASAKPRRKARTPQGE</sequence>
<dbReference type="GO" id="GO:0003677">
    <property type="term" value="F:DNA binding"/>
    <property type="evidence" value="ECO:0007669"/>
    <property type="project" value="InterPro"/>
</dbReference>
<dbReference type="RefSeq" id="WP_183617358.1">
    <property type="nucleotide sequence ID" value="NZ_JACIDY010000005.1"/>
</dbReference>
<evidence type="ECO:0000313" key="4">
    <source>
        <dbReference type="Proteomes" id="UP000561459"/>
    </source>
</evidence>
<dbReference type="Gene3D" id="1.10.10.1550">
    <property type="entry name" value="ROS/MUCR transcriptional regulator protein"/>
    <property type="match status" value="1"/>
</dbReference>
<feature type="region of interest" description="Disordered" evidence="2">
    <location>
        <begin position="129"/>
        <end position="279"/>
    </location>
</feature>
<keyword evidence="4" id="KW-1185">Reference proteome</keyword>